<evidence type="ECO:0000313" key="3">
    <source>
        <dbReference type="Proteomes" id="UP001152484"/>
    </source>
</evidence>
<protein>
    <submittedName>
        <fullName evidence="2">Uncharacterized protein</fullName>
    </submittedName>
</protein>
<feature type="compositionally biased region" description="Basic and acidic residues" evidence="1">
    <location>
        <begin position="123"/>
        <end position="137"/>
    </location>
</feature>
<feature type="region of interest" description="Disordered" evidence="1">
    <location>
        <begin position="123"/>
        <end position="150"/>
    </location>
</feature>
<sequence>MSLDSFPEQILPSLHCRRFERFEGGDVGLDEGNTPIWQIVLLAEGLNHRSDLPELAPRQPWEQMVFDLKLEPPEEPIHPLRAGDVYRPARRLLQPIVPHRGANVHTRREMVQAELDVLDRADAETRQHEHRPLRPIREAGNQQREPDPEN</sequence>
<dbReference type="AlphaFoldDB" id="A0A9P1EEX4"/>
<reference evidence="2" key="1">
    <citation type="submission" date="2022-07" db="EMBL/GenBank/DDBJ databases">
        <authorList>
            <person name="Macas J."/>
            <person name="Novak P."/>
            <person name="Neumann P."/>
        </authorList>
    </citation>
    <scope>NUCLEOTIDE SEQUENCE</scope>
</reference>
<organism evidence="2 3">
    <name type="scientific">Cuscuta europaea</name>
    <name type="common">European dodder</name>
    <dbReference type="NCBI Taxonomy" id="41803"/>
    <lineage>
        <taxon>Eukaryota</taxon>
        <taxon>Viridiplantae</taxon>
        <taxon>Streptophyta</taxon>
        <taxon>Embryophyta</taxon>
        <taxon>Tracheophyta</taxon>
        <taxon>Spermatophyta</taxon>
        <taxon>Magnoliopsida</taxon>
        <taxon>eudicotyledons</taxon>
        <taxon>Gunneridae</taxon>
        <taxon>Pentapetalae</taxon>
        <taxon>asterids</taxon>
        <taxon>lamiids</taxon>
        <taxon>Solanales</taxon>
        <taxon>Convolvulaceae</taxon>
        <taxon>Cuscuteae</taxon>
        <taxon>Cuscuta</taxon>
        <taxon>Cuscuta subgen. Cuscuta</taxon>
    </lineage>
</organism>
<keyword evidence="3" id="KW-1185">Reference proteome</keyword>
<gene>
    <name evidence="2" type="ORF">CEURO_LOCUS14923</name>
</gene>
<proteinExistence type="predicted"/>
<evidence type="ECO:0000256" key="1">
    <source>
        <dbReference type="SAM" id="MobiDB-lite"/>
    </source>
</evidence>
<dbReference type="EMBL" id="CAMAPE010000038">
    <property type="protein sequence ID" value="CAH9100425.1"/>
    <property type="molecule type" value="Genomic_DNA"/>
</dbReference>
<accession>A0A9P1EEX4</accession>
<comment type="caution">
    <text evidence="2">The sequence shown here is derived from an EMBL/GenBank/DDBJ whole genome shotgun (WGS) entry which is preliminary data.</text>
</comment>
<dbReference type="Proteomes" id="UP001152484">
    <property type="component" value="Unassembled WGS sequence"/>
</dbReference>
<evidence type="ECO:0000313" key="2">
    <source>
        <dbReference type="EMBL" id="CAH9100425.1"/>
    </source>
</evidence>
<name>A0A9P1EEX4_CUSEU</name>
<dbReference type="OrthoDB" id="1308143at2759"/>